<evidence type="ECO:0000259" key="10">
    <source>
        <dbReference type="Pfam" id="PF08447"/>
    </source>
</evidence>
<keyword evidence="5" id="KW-0238">DNA-binding</keyword>
<dbReference type="InterPro" id="IPR013655">
    <property type="entry name" value="PAS_fold_3"/>
</dbReference>
<evidence type="ECO:0000256" key="8">
    <source>
        <dbReference type="ARBA" id="ARBA00023242"/>
    </source>
</evidence>
<feature type="non-terminal residue" evidence="11">
    <location>
        <position position="616"/>
    </location>
</feature>
<evidence type="ECO:0000256" key="1">
    <source>
        <dbReference type="ARBA" id="ARBA00004123"/>
    </source>
</evidence>
<dbReference type="SUPFAM" id="SSF55785">
    <property type="entry name" value="PYP-like sensor domain (PAS domain)"/>
    <property type="match status" value="1"/>
</dbReference>
<name>A0A8J7THE6_ATRSP</name>
<dbReference type="AlphaFoldDB" id="A0A8J7THE6"/>
<feature type="domain" description="Reverse transcriptase" evidence="9">
    <location>
        <begin position="543"/>
        <end position="616"/>
    </location>
</feature>
<evidence type="ECO:0000256" key="5">
    <source>
        <dbReference type="ARBA" id="ARBA00023125"/>
    </source>
</evidence>
<sequence>MFRRQLHFALNPSQYDNEQNSEVMQNSSSAGITNNIVTYDPQHIPPENSSFLERSFCCRLRCLLDNSSGFLALNFQGRLKYLHGQNKMSEDGTMMHSQLALFAIATPVQPPSILEIRTKTFIFQTKHKLDFTPMGCDTRGKVVLGYSEVELCMKGTGYQFIHAADMMYCADNHVRMIKTGESGLTVFRLLTKHSGWIWVQANARLVYKGGRPDFIVARQRALANEEGEEHFRQRKLQLPFHFATGEAVLYDTSPSLDDFIGSSKAPKIRKTSDQKPLDPDSLLGAMLKQDQSIYVSHAASEPQYSLDKAFTDSHSVVKIQGDLNPWQQGNPEHSAFKQENSTLAMIDTLEQLINDSNLCNTLQKLDVDELGLKDWENALLKMDINSDMSIELNDILTNDIFSYVEDALFKERDMVASPGSDQHNSEQTVLPNGFAANQLDQQKFNHQTQLLPNSQGVSHSQPNYVGMGPQSLVGSIEGTGDLQNRLVKLSPGSSPDIPACYSDPSEAFSKQRALSPPHPHRACECAIDFLPGVLPRRHLRNRYPLPLIPSALESVRGTTIFTKLVFRGAYNLIRIREGDDWKIAFLTTHGHYEYLVMPFGLVNAPAAFQSFMNDIF</sequence>
<dbReference type="GO" id="GO:0004879">
    <property type="term" value="F:nuclear receptor activity"/>
    <property type="evidence" value="ECO:0007669"/>
    <property type="project" value="TreeGrafter"/>
</dbReference>
<dbReference type="SUPFAM" id="SSF56672">
    <property type="entry name" value="DNA/RNA polymerases"/>
    <property type="match status" value="1"/>
</dbReference>
<dbReference type="PANTHER" id="PTHR10649">
    <property type="entry name" value="ARYL HYDROCARBON RECEPTOR"/>
    <property type="match status" value="1"/>
</dbReference>
<protein>
    <recommendedName>
        <fullName evidence="3">ribonuclease H</fullName>
        <ecNumber evidence="3">3.1.26.4</ecNumber>
    </recommendedName>
</protein>
<keyword evidence="4" id="KW-0805">Transcription regulation</keyword>
<dbReference type="EMBL" id="JAAWVO010066843">
    <property type="protein sequence ID" value="MBN3323692.1"/>
    <property type="molecule type" value="Genomic_DNA"/>
</dbReference>
<comment type="subcellular location">
    <subcellularLocation>
        <location evidence="1">Nucleus</location>
    </subcellularLocation>
</comment>
<comment type="caution">
    <text evidence="11">The sequence shown here is derived from an EMBL/GenBank/DDBJ whole genome shotgun (WGS) entry which is preliminary data.</text>
</comment>
<dbReference type="GO" id="GO:0034751">
    <property type="term" value="C:aryl hydrocarbon receptor complex"/>
    <property type="evidence" value="ECO:0007669"/>
    <property type="project" value="TreeGrafter"/>
</dbReference>
<dbReference type="InterPro" id="IPR043128">
    <property type="entry name" value="Rev_trsase/Diguanyl_cyclase"/>
</dbReference>
<feature type="domain" description="PAS fold-3" evidence="10">
    <location>
        <begin position="136"/>
        <end position="216"/>
    </location>
</feature>
<dbReference type="GO" id="GO:0005634">
    <property type="term" value="C:nucleus"/>
    <property type="evidence" value="ECO:0007669"/>
    <property type="project" value="UniProtKB-SubCell"/>
</dbReference>
<evidence type="ECO:0000256" key="3">
    <source>
        <dbReference type="ARBA" id="ARBA00012180"/>
    </source>
</evidence>
<dbReference type="GO" id="GO:0006805">
    <property type="term" value="P:xenobiotic metabolic process"/>
    <property type="evidence" value="ECO:0007669"/>
    <property type="project" value="InterPro"/>
</dbReference>
<proteinExistence type="inferred from homology"/>
<accession>A0A8J7THE6</accession>
<dbReference type="Gene3D" id="3.30.450.20">
    <property type="entry name" value="PAS domain"/>
    <property type="match status" value="2"/>
</dbReference>
<dbReference type="Pfam" id="PF08447">
    <property type="entry name" value="PAS_3"/>
    <property type="match status" value="1"/>
</dbReference>
<organism evidence="11 12">
    <name type="scientific">Atractosteus spatula</name>
    <name type="common">Alligator gar</name>
    <name type="synonym">Lepisosteus spatula</name>
    <dbReference type="NCBI Taxonomy" id="7917"/>
    <lineage>
        <taxon>Eukaryota</taxon>
        <taxon>Metazoa</taxon>
        <taxon>Chordata</taxon>
        <taxon>Craniata</taxon>
        <taxon>Vertebrata</taxon>
        <taxon>Euteleostomi</taxon>
        <taxon>Actinopterygii</taxon>
        <taxon>Neopterygii</taxon>
        <taxon>Holostei</taxon>
        <taxon>Semionotiformes</taxon>
        <taxon>Lepisosteidae</taxon>
        <taxon>Atractosteus</taxon>
    </lineage>
</organism>
<dbReference type="FunFam" id="3.30.450.20:FF:000019">
    <property type="entry name" value="Aryl hydrocarbon receptor 1"/>
    <property type="match status" value="1"/>
</dbReference>
<dbReference type="PANTHER" id="PTHR10649:SF17">
    <property type="entry name" value="ARYL HYDROCARBON RECEPTOR 2"/>
    <property type="match status" value="1"/>
</dbReference>
<dbReference type="CDD" id="cd01647">
    <property type="entry name" value="RT_LTR"/>
    <property type="match status" value="1"/>
</dbReference>
<evidence type="ECO:0000256" key="7">
    <source>
        <dbReference type="ARBA" id="ARBA00023163"/>
    </source>
</evidence>
<gene>
    <name evidence="11" type="primary">Ahr_0</name>
    <name evidence="11" type="ORF">GTO95_0017801</name>
</gene>
<dbReference type="InterPro" id="IPR000477">
    <property type="entry name" value="RT_dom"/>
</dbReference>
<evidence type="ECO:0000259" key="9">
    <source>
        <dbReference type="Pfam" id="PF00078"/>
    </source>
</evidence>
<dbReference type="Gene3D" id="3.30.70.270">
    <property type="match status" value="1"/>
</dbReference>
<keyword evidence="12" id="KW-1185">Reference proteome</keyword>
<dbReference type="GO" id="GO:0004523">
    <property type="term" value="F:RNA-DNA hybrid ribonuclease activity"/>
    <property type="evidence" value="ECO:0007669"/>
    <property type="project" value="UniProtKB-EC"/>
</dbReference>
<comment type="similarity">
    <text evidence="2">Belongs to the beta type-B retroviral polymerase family. HERV class-II K(HML-2) pol subfamily.</text>
</comment>
<dbReference type="EC" id="3.1.26.4" evidence="3"/>
<dbReference type="InterPro" id="IPR039091">
    <property type="entry name" value="AHR/AHRR"/>
</dbReference>
<dbReference type="CDD" id="cd00130">
    <property type="entry name" value="PAS"/>
    <property type="match status" value="1"/>
</dbReference>
<keyword evidence="8" id="KW-0539">Nucleus</keyword>
<keyword evidence="6" id="KW-0010">Activator</keyword>
<evidence type="ECO:0000313" key="12">
    <source>
        <dbReference type="Proteomes" id="UP000736164"/>
    </source>
</evidence>
<evidence type="ECO:0000313" key="11">
    <source>
        <dbReference type="EMBL" id="MBN3323692.1"/>
    </source>
</evidence>
<reference evidence="11" key="1">
    <citation type="journal article" date="2021" name="Cell">
        <title>Tracing the genetic footprints of vertebrate landing in non-teleost ray-finned fishes.</title>
        <authorList>
            <person name="Bi X."/>
            <person name="Wang K."/>
            <person name="Yang L."/>
            <person name="Pan H."/>
            <person name="Jiang H."/>
            <person name="Wei Q."/>
            <person name="Fang M."/>
            <person name="Yu H."/>
            <person name="Zhu C."/>
            <person name="Cai Y."/>
            <person name="He Y."/>
            <person name="Gan X."/>
            <person name="Zeng H."/>
            <person name="Yu D."/>
            <person name="Zhu Y."/>
            <person name="Jiang H."/>
            <person name="Qiu Q."/>
            <person name="Yang H."/>
            <person name="Zhang Y.E."/>
            <person name="Wang W."/>
            <person name="Zhu M."/>
            <person name="He S."/>
            <person name="Zhang G."/>
        </authorList>
    </citation>
    <scope>NUCLEOTIDE SEQUENCE</scope>
    <source>
        <strain evidence="11">Allg_001</strain>
    </source>
</reference>
<evidence type="ECO:0000256" key="2">
    <source>
        <dbReference type="ARBA" id="ARBA00010879"/>
    </source>
</evidence>
<dbReference type="Pfam" id="PF00078">
    <property type="entry name" value="RVT_1"/>
    <property type="match status" value="1"/>
</dbReference>
<dbReference type="Gene3D" id="3.10.10.10">
    <property type="entry name" value="HIV Type 1 Reverse Transcriptase, subunit A, domain 1"/>
    <property type="match status" value="1"/>
</dbReference>
<evidence type="ECO:0000256" key="6">
    <source>
        <dbReference type="ARBA" id="ARBA00023159"/>
    </source>
</evidence>
<dbReference type="GO" id="GO:0000976">
    <property type="term" value="F:transcription cis-regulatory region binding"/>
    <property type="evidence" value="ECO:0007669"/>
    <property type="project" value="TreeGrafter"/>
</dbReference>
<feature type="non-terminal residue" evidence="11">
    <location>
        <position position="1"/>
    </location>
</feature>
<keyword evidence="7" id="KW-0804">Transcription</keyword>
<evidence type="ECO:0000256" key="4">
    <source>
        <dbReference type="ARBA" id="ARBA00023015"/>
    </source>
</evidence>
<dbReference type="InterPro" id="IPR043502">
    <property type="entry name" value="DNA/RNA_pol_sf"/>
</dbReference>
<dbReference type="Proteomes" id="UP000736164">
    <property type="component" value="Unassembled WGS sequence"/>
</dbReference>
<dbReference type="InterPro" id="IPR000014">
    <property type="entry name" value="PAS"/>
</dbReference>
<dbReference type="InterPro" id="IPR035965">
    <property type="entry name" value="PAS-like_dom_sf"/>
</dbReference>